<evidence type="ECO:0000256" key="8">
    <source>
        <dbReference type="ARBA" id="ARBA00022833"/>
    </source>
</evidence>
<dbReference type="PROSITE" id="PS00758">
    <property type="entry name" value="ARGE_DAPE_CPG2_1"/>
    <property type="match status" value="1"/>
</dbReference>
<keyword evidence="7 11" id="KW-0378">Hydrolase</keyword>
<dbReference type="SUPFAM" id="SSF53187">
    <property type="entry name" value="Zn-dependent exopeptidases"/>
    <property type="match status" value="1"/>
</dbReference>
<evidence type="ECO:0000256" key="3">
    <source>
        <dbReference type="ARBA" id="ARBA00022490"/>
    </source>
</evidence>
<dbReference type="AlphaFoldDB" id="A0A0P1IKY8"/>
<protein>
    <submittedName>
        <fullName evidence="11">Acetylornithine deacetylase</fullName>
        <ecNumber evidence="11">3.5.1.16</ecNumber>
    </submittedName>
</protein>
<dbReference type="EMBL" id="CYUD01000007">
    <property type="protein sequence ID" value="CUK03271.1"/>
    <property type="molecule type" value="Genomic_DNA"/>
</dbReference>
<dbReference type="STRING" id="1715692.RUE5091_02478"/>
<evidence type="ECO:0000259" key="10">
    <source>
        <dbReference type="Pfam" id="PF07687"/>
    </source>
</evidence>
<feature type="domain" description="Peptidase M20 dimerisation" evidence="10">
    <location>
        <begin position="169"/>
        <end position="278"/>
    </location>
</feature>
<dbReference type="Proteomes" id="UP000051260">
    <property type="component" value="Unassembled WGS sequence"/>
</dbReference>
<dbReference type="InterPro" id="IPR010169">
    <property type="entry name" value="AcOrn-deacetyl"/>
</dbReference>
<dbReference type="NCBIfam" id="NF005710">
    <property type="entry name" value="PRK07522.1"/>
    <property type="match status" value="1"/>
</dbReference>
<evidence type="ECO:0000256" key="6">
    <source>
        <dbReference type="ARBA" id="ARBA00022723"/>
    </source>
</evidence>
<comment type="cofactor">
    <cofactor evidence="1">
        <name>Zn(2+)</name>
        <dbReference type="ChEBI" id="CHEBI:29105"/>
    </cofactor>
</comment>
<dbReference type="Gene3D" id="3.30.70.360">
    <property type="match status" value="1"/>
</dbReference>
<dbReference type="GO" id="GO:0046872">
    <property type="term" value="F:metal ion binding"/>
    <property type="evidence" value="ECO:0007669"/>
    <property type="project" value="UniProtKB-KW"/>
</dbReference>
<keyword evidence="6" id="KW-0479">Metal-binding</keyword>
<dbReference type="PANTHER" id="PTHR43808:SF31">
    <property type="entry name" value="N-ACETYL-L-CITRULLINE DEACETYLASE"/>
    <property type="match status" value="1"/>
</dbReference>
<evidence type="ECO:0000256" key="7">
    <source>
        <dbReference type="ARBA" id="ARBA00022801"/>
    </source>
</evidence>
<accession>A0A0P1IKY8</accession>
<dbReference type="InterPro" id="IPR011650">
    <property type="entry name" value="Peptidase_M20_dimer"/>
</dbReference>
<dbReference type="InterPro" id="IPR036264">
    <property type="entry name" value="Bact_exopeptidase_dim_dom"/>
</dbReference>
<proteinExistence type="inferred from homology"/>
<keyword evidence="4" id="KW-0055">Arginine biosynthesis</keyword>
<dbReference type="RefSeq" id="WP_058282181.1">
    <property type="nucleotide sequence ID" value="NZ_CYUD01000007.1"/>
</dbReference>
<gene>
    <name evidence="11" type="primary">argE_2</name>
    <name evidence="11" type="ORF">RUE5091_02478</name>
</gene>
<keyword evidence="8" id="KW-0862">Zinc</keyword>
<dbReference type="InterPro" id="IPR050072">
    <property type="entry name" value="Peptidase_M20A"/>
</dbReference>
<dbReference type="Pfam" id="PF07687">
    <property type="entry name" value="M20_dimer"/>
    <property type="match status" value="1"/>
</dbReference>
<evidence type="ECO:0000256" key="5">
    <source>
        <dbReference type="ARBA" id="ARBA00022605"/>
    </source>
</evidence>
<reference evidence="12" key="1">
    <citation type="submission" date="2015-09" db="EMBL/GenBank/DDBJ databases">
        <authorList>
            <person name="Rodrigo-Torres L."/>
            <person name="Arahal D.R."/>
        </authorList>
    </citation>
    <scope>NUCLEOTIDE SEQUENCE [LARGE SCALE GENOMIC DNA]</scope>
    <source>
        <strain evidence="12">CECT 5091</strain>
    </source>
</reference>
<sequence length="382" mass="41239">MTSTLDILDRLVGFDTVSKNSNLDLAAYVEEFLEARGFAVHRITDPGGDKTGLYAQKGPEGDGVLLSAHTDVVPVEGQSWTKDPFRLTREGNRVYGRGTTDMKGYVASVMALADRTVGADLREPLKIALSYDEEVGCVGIQHMLDRLAPMLGQPRACFVGEPTEMQVAIGHKGKAALRAVCHGQSGHSALAPKFVNALHLATDFVAELRALQEAYATNGNSDPAYSVPYTTFHVGMISGGKALNIVPDRAELTFEYRHLASDHGKDILSQIKDAAVRVGARYQALCPEARIEVEQYNAYPGLDVAETDGVIAYAQKLAHSNATTKVAFGTEAGFFSELGIPTIVCGPGSMERQGHKPDEYLEVDQLSACDAMMDRILEDISC</sequence>
<dbReference type="SUPFAM" id="SSF55031">
    <property type="entry name" value="Bacterial exopeptidase dimerisation domain"/>
    <property type="match status" value="1"/>
</dbReference>
<dbReference type="PROSITE" id="PS00759">
    <property type="entry name" value="ARGE_DAPE_CPG2_2"/>
    <property type="match status" value="1"/>
</dbReference>
<evidence type="ECO:0000256" key="4">
    <source>
        <dbReference type="ARBA" id="ARBA00022571"/>
    </source>
</evidence>
<dbReference type="CDD" id="cd03894">
    <property type="entry name" value="M20_ArgE"/>
    <property type="match status" value="1"/>
</dbReference>
<dbReference type="EC" id="3.5.1.16" evidence="11"/>
<keyword evidence="9" id="KW-0170">Cobalt</keyword>
<dbReference type="GO" id="GO:0008777">
    <property type="term" value="F:acetylornithine deacetylase activity"/>
    <property type="evidence" value="ECO:0007669"/>
    <property type="project" value="UniProtKB-EC"/>
</dbReference>
<keyword evidence="5" id="KW-0028">Amino-acid biosynthesis</keyword>
<dbReference type="Pfam" id="PF01546">
    <property type="entry name" value="Peptidase_M20"/>
    <property type="match status" value="1"/>
</dbReference>
<evidence type="ECO:0000256" key="1">
    <source>
        <dbReference type="ARBA" id="ARBA00001947"/>
    </source>
</evidence>
<evidence type="ECO:0000313" key="12">
    <source>
        <dbReference type="Proteomes" id="UP000051260"/>
    </source>
</evidence>
<evidence type="ECO:0000313" key="11">
    <source>
        <dbReference type="EMBL" id="CUK03271.1"/>
    </source>
</evidence>
<dbReference type="NCBIfam" id="TIGR01892">
    <property type="entry name" value="AcOrn-deacetyl"/>
    <property type="match status" value="1"/>
</dbReference>
<dbReference type="InterPro" id="IPR001261">
    <property type="entry name" value="ArgE/DapE_CS"/>
</dbReference>
<dbReference type="GO" id="GO:0006526">
    <property type="term" value="P:L-arginine biosynthetic process"/>
    <property type="evidence" value="ECO:0007669"/>
    <property type="project" value="UniProtKB-KW"/>
</dbReference>
<dbReference type="OrthoDB" id="9809784at2"/>
<evidence type="ECO:0000256" key="2">
    <source>
        <dbReference type="ARBA" id="ARBA00005691"/>
    </source>
</evidence>
<organism evidence="11 12">
    <name type="scientific">Ruegeria denitrificans</name>
    <dbReference type="NCBI Taxonomy" id="1715692"/>
    <lineage>
        <taxon>Bacteria</taxon>
        <taxon>Pseudomonadati</taxon>
        <taxon>Pseudomonadota</taxon>
        <taxon>Alphaproteobacteria</taxon>
        <taxon>Rhodobacterales</taxon>
        <taxon>Roseobacteraceae</taxon>
        <taxon>Ruegeria</taxon>
    </lineage>
</organism>
<name>A0A0P1IKY8_9RHOB</name>
<dbReference type="PANTHER" id="PTHR43808">
    <property type="entry name" value="ACETYLORNITHINE DEACETYLASE"/>
    <property type="match status" value="1"/>
</dbReference>
<keyword evidence="12" id="KW-1185">Reference proteome</keyword>
<comment type="similarity">
    <text evidence="2">Belongs to the peptidase M20A family. ArgE subfamily.</text>
</comment>
<dbReference type="Gene3D" id="3.40.630.10">
    <property type="entry name" value="Zn peptidases"/>
    <property type="match status" value="1"/>
</dbReference>
<evidence type="ECO:0000256" key="9">
    <source>
        <dbReference type="ARBA" id="ARBA00023285"/>
    </source>
</evidence>
<keyword evidence="3" id="KW-0963">Cytoplasm</keyword>
<dbReference type="InterPro" id="IPR002933">
    <property type="entry name" value="Peptidase_M20"/>
</dbReference>